<organism evidence="4 5">
    <name type="scientific">Archaeoglobus profundus (strain DSM 5631 / JCM 9629 / NBRC 100127 / Av18)</name>
    <dbReference type="NCBI Taxonomy" id="572546"/>
    <lineage>
        <taxon>Archaea</taxon>
        <taxon>Methanobacteriati</taxon>
        <taxon>Methanobacteriota</taxon>
        <taxon>Archaeoglobi</taxon>
        <taxon>Archaeoglobales</taxon>
        <taxon>Archaeoglobaceae</taxon>
        <taxon>Archaeoglobus</taxon>
    </lineage>
</organism>
<evidence type="ECO:0000256" key="1">
    <source>
        <dbReference type="ARBA" id="ARBA00006964"/>
    </source>
</evidence>
<dbReference type="Gene3D" id="3.40.1390.30">
    <property type="entry name" value="NIF3 (NGG1p interacting factor 3)-like"/>
    <property type="match status" value="2"/>
</dbReference>
<proteinExistence type="inferred from homology"/>
<dbReference type="GO" id="GO:0046872">
    <property type="term" value="F:metal ion binding"/>
    <property type="evidence" value="ECO:0007669"/>
    <property type="project" value="UniProtKB-KW"/>
</dbReference>
<feature type="binding site" evidence="3">
    <location>
        <position position="100"/>
    </location>
    <ligand>
        <name>a divalent metal cation</name>
        <dbReference type="ChEBI" id="CHEBI:60240"/>
        <label>1</label>
    </ligand>
</feature>
<dbReference type="GeneID" id="8739708"/>
<dbReference type="PaxDb" id="572546-Arcpr_1033"/>
<dbReference type="STRING" id="572546.Arcpr_1033"/>
<evidence type="ECO:0000313" key="4">
    <source>
        <dbReference type="EMBL" id="ADB58093.1"/>
    </source>
</evidence>
<keyword evidence="2 3" id="KW-0479">Metal-binding</keyword>
<protein>
    <recommendedName>
        <fullName evidence="6">Nif3-like dinuclear metal center hexameric protein</fullName>
    </recommendedName>
</protein>
<dbReference type="SUPFAM" id="SSF102705">
    <property type="entry name" value="NIF3 (NGG1p interacting factor 3)-like"/>
    <property type="match status" value="1"/>
</dbReference>
<evidence type="ECO:0000256" key="2">
    <source>
        <dbReference type="ARBA" id="ARBA00022723"/>
    </source>
</evidence>
<reference evidence="4 5" key="1">
    <citation type="journal article" date="2010" name="Stand. Genomic Sci.">
        <title>Complete genome sequence of Archaeoglobus profundus type strain (AV18).</title>
        <authorList>
            <person name="von Jan M."/>
            <person name="Lapidus A."/>
            <person name="Del Rio T.G."/>
            <person name="Copeland A."/>
            <person name="Tice H."/>
            <person name="Cheng J.F."/>
            <person name="Lucas S."/>
            <person name="Chen F."/>
            <person name="Nolan M."/>
            <person name="Goodwin L."/>
            <person name="Han C."/>
            <person name="Pitluck S."/>
            <person name="Liolios K."/>
            <person name="Ivanova N."/>
            <person name="Mavromatis K."/>
            <person name="Ovchinnikova G."/>
            <person name="Chertkov O."/>
            <person name="Pati A."/>
            <person name="Chen A."/>
            <person name="Palaniappan K."/>
            <person name="Land M."/>
            <person name="Hauser L."/>
            <person name="Chang Y.J."/>
            <person name="Jeffries C.D."/>
            <person name="Saunders E."/>
            <person name="Brettin T."/>
            <person name="Detter J.C."/>
            <person name="Chain P."/>
            <person name="Eichinger K."/>
            <person name="Huber H."/>
            <person name="Spring S."/>
            <person name="Rohde M."/>
            <person name="Goker M."/>
            <person name="Wirth R."/>
            <person name="Woyke T."/>
            <person name="Bristow J."/>
            <person name="Eisen J.A."/>
            <person name="Markowitz V."/>
            <person name="Hugenholtz P."/>
            <person name="Kyrpides N.C."/>
            <person name="Klenk H.P."/>
        </authorList>
    </citation>
    <scope>NUCLEOTIDE SEQUENCE [LARGE SCALE GENOMIC DNA]</scope>
    <source>
        <strain evidence="5">DSM 5631 / JCM 9629 / NBRC 100127 / Av18</strain>
    </source>
</reference>
<evidence type="ECO:0000256" key="3">
    <source>
        <dbReference type="PIRSR" id="PIRSR602678-1"/>
    </source>
</evidence>
<feature type="binding site" evidence="3">
    <location>
        <position position="64"/>
    </location>
    <ligand>
        <name>a divalent metal cation</name>
        <dbReference type="ChEBI" id="CHEBI:60240"/>
        <label>2</label>
    </ligand>
</feature>
<dbReference type="PANTHER" id="PTHR13799">
    <property type="entry name" value="NGG1 INTERACTING FACTOR 3"/>
    <property type="match status" value="1"/>
</dbReference>
<accession>D2RD99</accession>
<dbReference type="EMBL" id="CP001857">
    <property type="protein sequence ID" value="ADB58093.1"/>
    <property type="molecule type" value="Genomic_DNA"/>
</dbReference>
<sequence>MKLHEIVEFLDDFLKVKEWQDKSNNGLQIEGKEDVNKVAFAVDACMDVFRKAKEIGADIIVVHHGLIWGGIDYVKGVVKRRLEFLLKNDISLYAAHLPLDAHPSVGNNAQILKALDLEPTESFGVYQGKEIGYIGVYDESKPLDYVLEMVREKINPSLTVLNFGDKDVRRVGVVSGRGSFALSEAVERNVDLFITGEQDHSTYHLAKESGINVVFAGHYATETFGVKALMRVVGGEFEVDVEFIDVPTGL</sequence>
<comment type="similarity">
    <text evidence="1">Belongs to the GTP cyclohydrolase I type 2/NIF3 family.</text>
</comment>
<feature type="binding site" evidence="3">
    <location>
        <position position="222"/>
    </location>
    <ligand>
        <name>a divalent metal cation</name>
        <dbReference type="ChEBI" id="CHEBI:60240"/>
        <label>1</label>
    </ligand>
</feature>
<dbReference type="eggNOG" id="arCOG04454">
    <property type="taxonomic scope" value="Archaea"/>
</dbReference>
<feature type="binding site" evidence="3">
    <location>
        <position position="63"/>
    </location>
    <ligand>
        <name>a divalent metal cation</name>
        <dbReference type="ChEBI" id="CHEBI:60240"/>
        <label>1</label>
    </ligand>
</feature>
<dbReference type="OrthoDB" id="85198at2157"/>
<evidence type="ECO:0008006" key="6">
    <source>
        <dbReference type="Google" id="ProtNLM"/>
    </source>
</evidence>
<dbReference type="NCBIfam" id="TIGR00486">
    <property type="entry name" value="YbgI_SA1388"/>
    <property type="match status" value="1"/>
</dbReference>
<feature type="binding site" evidence="3">
    <location>
        <position position="218"/>
    </location>
    <ligand>
        <name>a divalent metal cation</name>
        <dbReference type="ChEBI" id="CHEBI:60240"/>
        <label>1</label>
    </ligand>
</feature>
<dbReference type="InterPro" id="IPR002678">
    <property type="entry name" value="DUF34/NIF3"/>
</dbReference>
<dbReference type="PANTHER" id="PTHR13799:SF14">
    <property type="entry name" value="GTP CYCLOHYDROLASE 1 TYPE 2 HOMOLOG"/>
    <property type="match status" value="1"/>
</dbReference>
<dbReference type="FunFam" id="3.40.1390.30:FF:000001">
    <property type="entry name" value="GTP cyclohydrolase 1 type 2"/>
    <property type="match status" value="1"/>
</dbReference>
<evidence type="ECO:0000313" key="5">
    <source>
        <dbReference type="Proteomes" id="UP000001901"/>
    </source>
</evidence>
<dbReference type="RefSeq" id="WP_012940429.1">
    <property type="nucleotide sequence ID" value="NC_013741.1"/>
</dbReference>
<keyword evidence="5" id="KW-1185">Reference proteome</keyword>
<dbReference type="AlphaFoldDB" id="D2RD99"/>
<dbReference type="InterPro" id="IPR036069">
    <property type="entry name" value="DUF34/NIF3_sf"/>
</dbReference>
<dbReference type="Pfam" id="PF01784">
    <property type="entry name" value="DUF34_NIF3"/>
    <property type="match status" value="1"/>
</dbReference>
<dbReference type="Proteomes" id="UP000001901">
    <property type="component" value="Chromosome"/>
</dbReference>
<dbReference type="HOGENOM" id="CLU_037423_3_0_2"/>
<dbReference type="GO" id="GO:0005737">
    <property type="term" value="C:cytoplasm"/>
    <property type="evidence" value="ECO:0007669"/>
    <property type="project" value="TreeGrafter"/>
</dbReference>
<gene>
    <name evidence="4" type="ordered locus">Arcpr_1033</name>
</gene>
<dbReference type="KEGG" id="apo:Arcpr_1033"/>
<name>D2RD99_ARCPA</name>